<dbReference type="Proteomes" id="UP000789759">
    <property type="component" value="Unassembled WGS sequence"/>
</dbReference>
<dbReference type="PANTHER" id="PTHR45786">
    <property type="entry name" value="DNA BINDING PROTEIN-LIKE"/>
    <property type="match status" value="1"/>
</dbReference>
<feature type="non-terminal residue" evidence="2">
    <location>
        <position position="1"/>
    </location>
</feature>
<keyword evidence="3" id="KW-1185">Reference proteome</keyword>
<gene>
    <name evidence="2" type="ORF">CPELLU_LOCUS485</name>
</gene>
<organism evidence="2 3">
    <name type="scientific">Cetraspora pellucida</name>
    <dbReference type="NCBI Taxonomy" id="1433469"/>
    <lineage>
        <taxon>Eukaryota</taxon>
        <taxon>Fungi</taxon>
        <taxon>Fungi incertae sedis</taxon>
        <taxon>Mucoromycota</taxon>
        <taxon>Glomeromycotina</taxon>
        <taxon>Glomeromycetes</taxon>
        <taxon>Diversisporales</taxon>
        <taxon>Gigasporaceae</taxon>
        <taxon>Cetraspora</taxon>
    </lineage>
</organism>
<evidence type="ECO:0000256" key="1">
    <source>
        <dbReference type="SAM" id="MobiDB-lite"/>
    </source>
</evidence>
<reference evidence="2" key="1">
    <citation type="submission" date="2021-06" db="EMBL/GenBank/DDBJ databases">
        <authorList>
            <person name="Kallberg Y."/>
            <person name="Tangrot J."/>
            <person name="Rosling A."/>
        </authorList>
    </citation>
    <scope>NUCLEOTIDE SEQUENCE</scope>
    <source>
        <strain evidence="2">FL966</strain>
    </source>
</reference>
<sequence>MKREAAEHCNANMTPTQKENRKRQFRESQERKMNYPCSYCGALKWIDERCAASSKCTPIFSICCTHGKVLLPPLQEPPALLKELLTNNDPCSQEFKQNIRAYNSALAFTSVGAKIDENVTGTQDTYTYHIHGEIYYRIGLLLPQFLTSLPLFAQIYIYDTDNE</sequence>
<accession>A0A9N8VKL1</accession>
<protein>
    <submittedName>
        <fullName evidence="2">13077_t:CDS:1</fullName>
    </submittedName>
</protein>
<dbReference type="EMBL" id="CAJVQA010000138">
    <property type="protein sequence ID" value="CAG8458023.1"/>
    <property type="molecule type" value="Genomic_DNA"/>
</dbReference>
<dbReference type="AlphaFoldDB" id="A0A9N8VKL1"/>
<dbReference type="PANTHER" id="PTHR45786:SF74">
    <property type="entry name" value="ATP-DEPENDENT DNA HELICASE"/>
    <property type="match status" value="1"/>
</dbReference>
<comment type="caution">
    <text evidence="2">The sequence shown here is derived from an EMBL/GenBank/DDBJ whole genome shotgun (WGS) entry which is preliminary data.</text>
</comment>
<evidence type="ECO:0000313" key="3">
    <source>
        <dbReference type="Proteomes" id="UP000789759"/>
    </source>
</evidence>
<dbReference type="OrthoDB" id="1748060at2759"/>
<evidence type="ECO:0000313" key="2">
    <source>
        <dbReference type="EMBL" id="CAG8458023.1"/>
    </source>
</evidence>
<proteinExistence type="predicted"/>
<name>A0A9N8VKL1_9GLOM</name>
<feature type="region of interest" description="Disordered" evidence="1">
    <location>
        <begin position="1"/>
        <end position="27"/>
    </location>
</feature>